<feature type="domain" description="Ig-like" evidence="8">
    <location>
        <begin position="225"/>
        <end position="319"/>
    </location>
</feature>
<evidence type="ECO:0000256" key="5">
    <source>
        <dbReference type="ARBA" id="ARBA00023180"/>
    </source>
</evidence>
<organism evidence="10 11">
    <name type="scientific">Caerostris extrusa</name>
    <name type="common">Bark spider</name>
    <name type="synonym">Caerostris bankana</name>
    <dbReference type="NCBI Taxonomy" id="172846"/>
    <lineage>
        <taxon>Eukaryota</taxon>
        <taxon>Metazoa</taxon>
        <taxon>Ecdysozoa</taxon>
        <taxon>Arthropoda</taxon>
        <taxon>Chelicerata</taxon>
        <taxon>Arachnida</taxon>
        <taxon>Araneae</taxon>
        <taxon>Araneomorphae</taxon>
        <taxon>Entelegynae</taxon>
        <taxon>Araneoidea</taxon>
        <taxon>Araneidae</taxon>
        <taxon>Caerostris</taxon>
    </lineage>
</organism>
<evidence type="ECO:0000259" key="9">
    <source>
        <dbReference type="PROSITE" id="PS50923"/>
    </source>
</evidence>
<feature type="domain" description="Sushi" evidence="9">
    <location>
        <begin position="384"/>
        <end position="442"/>
    </location>
</feature>
<dbReference type="SMART" id="SM00032">
    <property type="entry name" value="CCP"/>
    <property type="match status" value="6"/>
</dbReference>
<feature type="disulfide bond" evidence="6">
    <location>
        <begin position="413"/>
        <end position="440"/>
    </location>
</feature>
<dbReference type="SUPFAM" id="SSF48726">
    <property type="entry name" value="Immunoglobulin"/>
    <property type="match status" value="1"/>
</dbReference>
<keyword evidence="2" id="KW-0732">Signal</keyword>
<evidence type="ECO:0000256" key="6">
    <source>
        <dbReference type="PROSITE-ProRule" id="PRU00302"/>
    </source>
</evidence>
<comment type="caution">
    <text evidence="10">The sequence shown here is derived from an EMBL/GenBank/DDBJ whole genome shotgun (WGS) entry which is preliminary data.</text>
</comment>
<sequence length="566" mass="62364">MYIVVGTPKEKKPTTRPKSVTNPAEDIHGNLPPGTPEQTVSREGCSAPEVIVNGSLISESNTDFSTVQEIHFVGLIGRRGHKRECKIECLNGVWVGPMCTEELALSAGIQPGNDELSEQTTCYISAYELLLSFRGNPIKKIMRRCTLRITDAELVGVTDENRPIPPDVEVSLPHDTEVRLRCVESGLYKFVGNDTLLCDDGSWTDDLPYCVATTMHRNFSLQAPPTILYHVVSGDAGLAENGSIVVFPGTIINIDCLFQRQLGNPQWTWTSTQRVYPNAWAITAEEKNWKFRLSIYYAKDYDSGTYTCVTPHDISNEVNIVVKDVHCPAIKSVDHNRVMAVEGNKMHSKARFACMEGFELVGPEEITCQASGQWSEDAPKCEVLKCPPLVSESKHLIMSTRNRTYGTRVVFSCPTGFKLSGAPNLNCLKTANWSDTTPTCNPITCRPPVTPVNGRVIDAGRYLAGDFVQYTCNAGHVIVGESVAICTDHGVWSQPPQIVSKAACEFPGEPSNGQVIPTKFHYDIGEVVMVGCHPGFRILGFQRLQCTSSSHWSSPLPHCRPFLVQS</sequence>
<dbReference type="SMART" id="SM00409">
    <property type="entry name" value="IG"/>
    <property type="match status" value="1"/>
</dbReference>
<dbReference type="PROSITE" id="PS50923">
    <property type="entry name" value="SUSHI"/>
    <property type="match status" value="5"/>
</dbReference>
<accession>A0AAV4XFC8</accession>
<dbReference type="PANTHER" id="PTHR46393">
    <property type="entry name" value="SUSHI DOMAIN-CONTAINING PROTEIN"/>
    <property type="match status" value="1"/>
</dbReference>
<feature type="domain" description="Sushi" evidence="9">
    <location>
        <begin position="502"/>
        <end position="561"/>
    </location>
</feature>
<feature type="disulfide bond" evidence="6">
    <location>
        <begin position="532"/>
        <end position="559"/>
    </location>
</feature>
<reference evidence="10 11" key="1">
    <citation type="submission" date="2021-06" db="EMBL/GenBank/DDBJ databases">
        <title>Caerostris extrusa draft genome.</title>
        <authorList>
            <person name="Kono N."/>
            <person name="Arakawa K."/>
        </authorList>
    </citation>
    <scope>NUCLEOTIDE SEQUENCE [LARGE SCALE GENOMIC DNA]</scope>
</reference>
<dbReference type="Gene3D" id="2.60.40.10">
    <property type="entry name" value="Immunoglobulins"/>
    <property type="match status" value="1"/>
</dbReference>
<dbReference type="PROSITE" id="PS50835">
    <property type="entry name" value="IG_LIKE"/>
    <property type="match status" value="1"/>
</dbReference>
<dbReference type="InterPro" id="IPR013783">
    <property type="entry name" value="Ig-like_fold"/>
</dbReference>
<dbReference type="Gene3D" id="2.10.70.10">
    <property type="entry name" value="Complement Module, domain 1"/>
    <property type="match status" value="5"/>
</dbReference>
<evidence type="ECO:0000256" key="2">
    <source>
        <dbReference type="ARBA" id="ARBA00022729"/>
    </source>
</evidence>
<dbReference type="AlphaFoldDB" id="A0AAV4XFC8"/>
<dbReference type="EMBL" id="BPLR01000261">
    <property type="protein sequence ID" value="GIY93358.1"/>
    <property type="molecule type" value="Genomic_DNA"/>
</dbReference>
<keyword evidence="1 6" id="KW-0768">Sushi</keyword>
<keyword evidence="11" id="KW-1185">Reference proteome</keyword>
<feature type="domain" description="Sushi" evidence="9">
    <location>
        <begin position="143"/>
        <end position="212"/>
    </location>
</feature>
<keyword evidence="5" id="KW-0325">Glycoprotein</keyword>
<evidence type="ECO:0000313" key="10">
    <source>
        <dbReference type="EMBL" id="GIY93358.1"/>
    </source>
</evidence>
<keyword evidence="4 6" id="KW-1015">Disulfide bond</keyword>
<dbReference type="Proteomes" id="UP001054945">
    <property type="component" value="Unassembled WGS sequence"/>
</dbReference>
<keyword evidence="3" id="KW-0677">Repeat</keyword>
<evidence type="ECO:0000259" key="8">
    <source>
        <dbReference type="PROSITE" id="PS50835"/>
    </source>
</evidence>
<evidence type="ECO:0000256" key="1">
    <source>
        <dbReference type="ARBA" id="ARBA00022659"/>
    </source>
</evidence>
<feature type="domain" description="Sushi" evidence="9">
    <location>
        <begin position="443"/>
        <end position="501"/>
    </location>
</feature>
<dbReference type="CDD" id="cd00033">
    <property type="entry name" value="CCP"/>
    <property type="match status" value="4"/>
</dbReference>
<name>A0AAV4XFC8_CAEEX</name>
<proteinExistence type="predicted"/>
<dbReference type="Pfam" id="PF00084">
    <property type="entry name" value="Sushi"/>
    <property type="match status" value="4"/>
</dbReference>
<dbReference type="InterPro" id="IPR003599">
    <property type="entry name" value="Ig_sub"/>
</dbReference>
<evidence type="ECO:0000256" key="7">
    <source>
        <dbReference type="SAM" id="MobiDB-lite"/>
    </source>
</evidence>
<evidence type="ECO:0000256" key="3">
    <source>
        <dbReference type="ARBA" id="ARBA00022737"/>
    </source>
</evidence>
<protein>
    <submittedName>
        <fullName evidence="10">Locomotion-related protein Hikaru genki</fullName>
    </submittedName>
</protein>
<dbReference type="InterPro" id="IPR000436">
    <property type="entry name" value="Sushi_SCR_CCP_dom"/>
</dbReference>
<evidence type="ECO:0000313" key="11">
    <source>
        <dbReference type="Proteomes" id="UP001054945"/>
    </source>
</evidence>
<feature type="region of interest" description="Disordered" evidence="7">
    <location>
        <begin position="1"/>
        <end position="41"/>
    </location>
</feature>
<dbReference type="PANTHER" id="PTHR46393:SF7">
    <property type="entry name" value="COMPLEMENT C2"/>
    <property type="match status" value="1"/>
</dbReference>
<evidence type="ECO:0000256" key="4">
    <source>
        <dbReference type="ARBA" id="ARBA00023157"/>
    </source>
</evidence>
<gene>
    <name evidence="10" type="primary">hig</name>
    <name evidence="10" type="ORF">CEXT_200621</name>
</gene>
<feature type="disulfide bond" evidence="6">
    <location>
        <begin position="354"/>
        <end position="381"/>
    </location>
</feature>
<dbReference type="InterPro" id="IPR035976">
    <property type="entry name" value="Sushi/SCR/CCP_sf"/>
</dbReference>
<comment type="caution">
    <text evidence="6">Lacks conserved residue(s) required for the propagation of feature annotation.</text>
</comment>
<dbReference type="InterPro" id="IPR007110">
    <property type="entry name" value="Ig-like_dom"/>
</dbReference>
<feature type="domain" description="Sushi" evidence="9">
    <location>
        <begin position="325"/>
        <end position="383"/>
    </location>
</feature>
<dbReference type="InterPro" id="IPR036179">
    <property type="entry name" value="Ig-like_dom_sf"/>
</dbReference>
<dbReference type="SUPFAM" id="SSF57535">
    <property type="entry name" value="Complement control module/SCR domain"/>
    <property type="match status" value="5"/>
</dbReference>